<keyword evidence="8" id="KW-1185">Reference proteome</keyword>
<evidence type="ECO:0000256" key="3">
    <source>
        <dbReference type="ARBA" id="ARBA00022989"/>
    </source>
</evidence>
<feature type="domain" description="O-antigen ligase-related" evidence="6">
    <location>
        <begin position="320"/>
        <end position="454"/>
    </location>
</feature>
<dbReference type="GO" id="GO:0016020">
    <property type="term" value="C:membrane"/>
    <property type="evidence" value="ECO:0007669"/>
    <property type="project" value="UniProtKB-SubCell"/>
</dbReference>
<dbReference type="KEGG" id="dae:Dtox_4116"/>
<evidence type="ECO:0000256" key="5">
    <source>
        <dbReference type="SAM" id="Phobius"/>
    </source>
</evidence>
<feature type="transmembrane region" description="Helical" evidence="5">
    <location>
        <begin position="115"/>
        <end position="132"/>
    </location>
</feature>
<evidence type="ECO:0000259" key="6">
    <source>
        <dbReference type="Pfam" id="PF04932"/>
    </source>
</evidence>
<accession>C8VYR5</accession>
<feature type="transmembrane region" description="Helical" evidence="5">
    <location>
        <begin position="500"/>
        <end position="518"/>
    </location>
</feature>
<sequence>MFKRSCIINSCLYLWNSSLTARLLSAFWLAVTGCWQSGFVYHTVAADVVAQSFLYRQFNRLTGKIEQLMPRTALAVRGFYWQNGPGMITRPVFWYLIAGIVLLTAIPAAFIDRQAALTIAAGVLTMAVVFAIPESGLYLAALLLPFTSFNNLALLGVLTALAYSARVIAGGKVELCRSSILLPVLIFFAVLVYGTVTSVLPRSSAYEFSIYVAAVIYLFLIINMIDNKQKLSLLLGCLALSAAAVAADAIYDYYFGVTFVDLHKGWVDPELNPDIKNRASAVFENPNLLAQYFVLVIPITASLIAVVKRIGYKFLLLAIACLAGTALVLTYSRGGLYGFVFAMAVLAMIRGPKFLPLFFAAAVIGAFFLPHTVIDRLATADNLNDSSVVYRFDIWKSTLMMIKDYWLTGVGVGTEAFMRVYYVYMMNSAIMPHAHNLYLQLLSETGIFGLAAFLLLMYKIYQTVFRLVSSKLSYIKWLNAGIAGAMAGFLLQSLFDYGLWYYKLGVLFWILIGVYIVLEKLNAREKGAVFDGENPQGQGK</sequence>
<evidence type="ECO:0000313" key="8">
    <source>
        <dbReference type="Proteomes" id="UP000002217"/>
    </source>
</evidence>
<evidence type="ECO:0000256" key="1">
    <source>
        <dbReference type="ARBA" id="ARBA00004141"/>
    </source>
</evidence>
<dbReference type="PANTHER" id="PTHR37422">
    <property type="entry name" value="TEICHURONIC ACID BIOSYNTHESIS PROTEIN TUAE"/>
    <property type="match status" value="1"/>
</dbReference>
<dbReference type="RefSeq" id="WP_015759456.1">
    <property type="nucleotide sequence ID" value="NC_013216.1"/>
</dbReference>
<dbReference type="Pfam" id="PF04932">
    <property type="entry name" value="Wzy_C"/>
    <property type="match status" value="1"/>
</dbReference>
<feature type="transmembrane region" description="Helical" evidence="5">
    <location>
        <begin position="437"/>
        <end position="456"/>
    </location>
</feature>
<dbReference type="OrthoDB" id="9806320at2"/>
<gene>
    <name evidence="7" type="ordered locus">Dtox_4116</name>
</gene>
<evidence type="ECO:0000256" key="2">
    <source>
        <dbReference type="ARBA" id="ARBA00022692"/>
    </source>
</evidence>
<dbReference type="EMBL" id="CP001720">
    <property type="protein sequence ID" value="ACV64786.1"/>
    <property type="molecule type" value="Genomic_DNA"/>
</dbReference>
<dbReference type="InterPro" id="IPR051533">
    <property type="entry name" value="WaaL-like"/>
</dbReference>
<evidence type="ECO:0000313" key="7">
    <source>
        <dbReference type="EMBL" id="ACV64786.1"/>
    </source>
</evidence>
<keyword evidence="3 5" id="KW-1133">Transmembrane helix</keyword>
<feature type="transmembrane region" description="Helical" evidence="5">
    <location>
        <begin position="477"/>
        <end position="494"/>
    </location>
</feature>
<dbReference type="AlphaFoldDB" id="C8VYR5"/>
<feature type="transmembrane region" description="Helical" evidence="5">
    <location>
        <begin position="289"/>
        <end position="307"/>
    </location>
</feature>
<feature type="transmembrane region" description="Helical" evidence="5">
    <location>
        <begin position="208"/>
        <end position="225"/>
    </location>
</feature>
<keyword evidence="4 5" id="KW-0472">Membrane</keyword>
<organism evidence="7 8">
    <name type="scientific">Desulfofarcimen acetoxidans (strain ATCC 49208 / DSM 771 / KCTC 5769 / VKM B-1644 / 5575)</name>
    <name type="common">Desulfotomaculum acetoxidans</name>
    <dbReference type="NCBI Taxonomy" id="485916"/>
    <lineage>
        <taxon>Bacteria</taxon>
        <taxon>Bacillati</taxon>
        <taxon>Bacillota</taxon>
        <taxon>Clostridia</taxon>
        <taxon>Eubacteriales</taxon>
        <taxon>Peptococcaceae</taxon>
        <taxon>Desulfofarcimen</taxon>
    </lineage>
</organism>
<dbReference type="PROSITE" id="PS51257">
    <property type="entry name" value="PROKAR_LIPOPROTEIN"/>
    <property type="match status" value="1"/>
</dbReference>
<reference evidence="7 8" key="1">
    <citation type="journal article" date="2009" name="Stand. Genomic Sci.">
        <title>Complete genome sequence of Desulfotomaculum acetoxidans type strain (5575).</title>
        <authorList>
            <person name="Spring S."/>
            <person name="Lapidus A."/>
            <person name="Schroder M."/>
            <person name="Gleim D."/>
            <person name="Sims D."/>
            <person name="Meincke L."/>
            <person name="Glavina Del Rio T."/>
            <person name="Tice H."/>
            <person name="Copeland A."/>
            <person name="Cheng J.F."/>
            <person name="Lucas S."/>
            <person name="Chen F."/>
            <person name="Nolan M."/>
            <person name="Bruce D."/>
            <person name="Goodwin L."/>
            <person name="Pitluck S."/>
            <person name="Ivanova N."/>
            <person name="Mavromatis K."/>
            <person name="Mikhailova N."/>
            <person name="Pati A."/>
            <person name="Chen A."/>
            <person name="Palaniappan K."/>
            <person name="Land M."/>
            <person name="Hauser L."/>
            <person name="Chang Y.J."/>
            <person name="Jeffries C.D."/>
            <person name="Chain P."/>
            <person name="Saunders E."/>
            <person name="Brettin T."/>
            <person name="Detter J.C."/>
            <person name="Goker M."/>
            <person name="Bristow J."/>
            <person name="Eisen J.A."/>
            <person name="Markowitz V."/>
            <person name="Hugenholtz P."/>
            <person name="Kyrpides N.C."/>
            <person name="Klenk H.P."/>
            <person name="Han C."/>
        </authorList>
    </citation>
    <scope>NUCLEOTIDE SEQUENCE [LARGE SCALE GENOMIC DNA]</scope>
    <source>
        <strain evidence="8">ATCC 49208 / DSM 771 / VKM B-1644</strain>
    </source>
</reference>
<feature type="transmembrane region" description="Helical" evidence="5">
    <location>
        <begin position="175"/>
        <end position="196"/>
    </location>
</feature>
<dbReference type="HOGENOM" id="CLU_504236_0_0_9"/>
<dbReference type="Proteomes" id="UP000002217">
    <property type="component" value="Chromosome"/>
</dbReference>
<dbReference type="PANTHER" id="PTHR37422:SF13">
    <property type="entry name" value="LIPOPOLYSACCHARIDE BIOSYNTHESIS PROTEIN PA4999-RELATED"/>
    <property type="match status" value="1"/>
</dbReference>
<dbReference type="eggNOG" id="COG3307">
    <property type="taxonomic scope" value="Bacteria"/>
</dbReference>
<feature type="transmembrane region" description="Helical" evidence="5">
    <location>
        <begin position="354"/>
        <end position="374"/>
    </location>
</feature>
<dbReference type="STRING" id="485916.Dtox_4116"/>
<name>C8VYR5_DESAS</name>
<feature type="transmembrane region" description="Helical" evidence="5">
    <location>
        <begin position="314"/>
        <end position="334"/>
    </location>
</feature>
<evidence type="ECO:0000256" key="4">
    <source>
        <dbReference type="ARBA" id="ARBA00023136"/>
    </source>
</evidence>
<feature type="transmembrane region" description="Helical" evidence="5">
    <location>
        <begin position="138"/>
        <end position="163"/>
    </location>
</feature>
<comment type="subcellular location">
    <subcellularLocation>
        <location evidence="1">Membrane</location>
        <topology evidence="1">Multi-pass membrane protein</topology>
    </subcellularLocation>
</comment>
<proteinExistence type="predicted"/>
<feature type="transmembrane region" description="Helical" evidence="5">
    <location>
        <begin position="405"/>
        <end position="425"/>
    </location>
</feature>
<keyword evidence="2 5" id="KW-0812">Transmembrane</keyword>
<protein>
    <submittedName>
        <fullName evidence="7">O-antigen polymerase</fullName>
    </submittedName>
</protein>
<dbReference type="InterPro" id="IPR007016">
    <property type="entry name" value="O-antigen_ligase-rel_domated"/>
</dbReference>
<feature type="transmembrane region" description="Helical" evidence="5">
    <location>
        <begin position="92"/>
        <end position="110"/>
    </location>
</feature>
<feature type="transmembrane region" description="Helical" evidence="5">
    <location>
        <begin position="232"/>
        <end position="251"/>
    </location>
</feature>